<dbReference type="PANTHER" id="PTHR47818:SF2">
    <property type="entry name" value="F-BOX DOMAIN-CONTAINING PROTEIN"/>
    <property type="match status" value="1"/>
</dbReference>
<dbReference type="Proteomes" id="UP001293593">
    <property type="component" value="Unassembled WGS sequence"/>
</dbReference>
<evidence type="ECO:0000313" key="2">
    <source>
        <dbReference type="Proteomes" id="UP001293593"/>
    </source>
</evidence>
<dbReference type="Pfam" id="PF13516">
    <property type="entry name" value="LRR_6"/>
    <property type="match status" value="1"/>
</dbReference>
<dbReference type="EMBL" id="JAWXYG010000005">
    <property type="protein sequence ID" value="KAK4272966.1"/>
    <property type="molecule type" value="Genomic_DNA"/>
</dbReference>
<dbReference type="InterPro" id="IPR032675">
    <property type="entry name" value="LRR_dom_sf"/>
</dbReference>
<protein>
    <submittedName>
        <fullName evidence="1">Uncharacterized protein</fullName>
    </submittedName>
</protein>
<gene>
    <name evidence="1" type="ORF">QN277_021451</name>
</gene>
<dbReference type="SMART" id="SM00368">
    <property type="entry name" value="LRR_RI"/>
    <property type="match status" value="4"/>
</dbReference>
<dbReference type="PANTHER" id="PTHR47818">
    <property type="entry name" value="RNI-LIKE SUPERFAMILY PROTEIN"/>
    <property type="match status" value="1"/>
</dbReference>
<dbReference type="AlphaFoldDB" id="A0AAE1MTG4"/>
<proteinExistence type="predicted"/>
<reference evidence="1" key="1">
    <citation type="submission" date="2023-10" db="EMBL/GenBank/DDBJ databases">
        <title>Chromosome-level genome of the transformable northern wattle, Acacia crassicarpa.</title>
        <authorList>
            <person name="Massaro I."/>
            <person name="Sinha N.R."/>
            <person name="Poethig S."/>
            <person name="Leichty A.R."/>
        </authorList>
    </citation>
    <scope>NUCLEOTIDE SEQUENCE</scope>
    <source>
        <strain evidence="1">Acra3RX</strain>
        <tissue evidence="1">Leaf</tissue>
    </source>
</reference>
<comment type="caution">
    <text evidence="1">The sequence shown here is derived from an EMBL/GenBank/DDBJ whole genome shotgun (WGS) entry which is preliminary data.</text>
</comment>
<name>A0AAE1MTG4_9FABA</name>
<dbReference type="PROSITE" id="PS51450">
    <property type="entry name" value="LRR"/>
    <property type="match status" value="1"/>
</dbReference>
<dbReference type="Gene3D" id="3.80.10.10">
    <property type="entry name" value="Ribonuclease Inhibitor"/>
    <property type="match status" value="3"/>
</dbReference>
<sequence>MVEVASLVSLCLDALKKEIIHGHDVLPPVYLLPPELLDALIRCLPPFGLWRLQNELPVEGQQLEGYSIDHLTNKRKRGRDWNIDAAWQLFFKLRWPDLAKQTQPTDWQQAYWETHLQNCLDEAAEMALVPSFKGCIGDVQIPEAILNHVGIFGHPDHSSFDHAKLSYHCQQFGCHARCLTLQNILCTAETSNLLRECKLQKLILRCTRSKEQIDGLCKLLTQHSKTLSSLEFVHCSLSSDFVNAICGALVLNGVQRHGLQHFSINSSSFPESGTISLPSGLVSFLSSGRSLCSLKFSDNNLGRTFARALFLTLLDLSSNTSILDLSDNHIAGWLSDFKRGPLSDSHLSFGIGKSLQLLRVLNLRGNHLRKDDVESLRYALTQMPNLEDLDLSENPIEDEGIMSLIPFFDKAYESCSSLAKLRLENCELSCDGVSHFLHAIPTFEGRLKSLSVADNFLGSEVAGALAKCMDTSIKALNVEGIGLGPTGFKRLQDLMKGELELVKINISKNRGGIETAIFLTKLFPLAPQLTEVNASLNLMPRECLTTICDALRLARGNLEHLDLSGHSWECEPDHASLHAEFLRNGKNILILPSSSALVAPYDDDP</sequence>
<keyword evidence="2" id="KW-1185">Reference proteome</keyword>
<dbReference type="InterPro" id="IPR001611">
    <property type="entry name" value="Leu-rich_rpt"/>
</dbReference>
<dbReference type="SUPFAM" id="SSF52047">
    <property type="entry name" value="RNI-like"/>
    <property type="match status" value="1"/>
</dbReference>
<evidence type="ECO:0000313" key="1">
    <source>
        <dbReference type="EMBL" id="KAK4272966.1"/>
    </source>
</evidence>
<accession>A0AAE1MTG4</accession>
<organism evidence="1 2">
    <name type="scientific">Acacia crassicarpa</name>
    <name type="common">northern wattle</name>
    <dbReference type="NCBI Taxonomy" id="499986"/>
    <lineage>
        <taxon>Eukaryota</taxon>
        <taxon>Viridiplantae</taxon>
        <taxon>Streptophyta</taxon>
        <taxon>Embryophyta</taxon>
        <taxon>Tracheophyta</taxon>
        <taxon>Spermatophyta</taxon>
        <taxon>Magnoliopsida</taxon>
        <taxon>eudicotyledons</taxon>
        <taxon>Gunneridae</taxon>
        <taxon>Pentapetalae</taxon>
        <taxon>rosids</taxon>
        <taxon>fabids</taxon>
        <taxon>Fabales</taxon>
        <taxon>Fabaceae</taxon>
        <taxon>Caesalpinioideae</taxon>
        <taxon>mimosoid clade</taxon>
        <taxon>Acacieae</taxon>
        <taxon>Acacia</taxon>
    </lineage>
</organism>